<dbReference type="SMART" id="SM00516">
    <property type="entry name" value="SEC14"/>
    <property type="match status" value="1"/>
</dbReference>
<name>Q0CAN6_ASPTN</name>
<dbReference type="InterPro" id="IPR001251">
    <property type="entry name" value="CRAL-TRIO_dom"/>
</dbReference>
<protein>
    <recommendedName>
        <fullName evidence="2">CRAL-TRIO domain-containing protein</fullName>
    </recommendedName>
</protein>
<sequence>MAMDHDCDELPKEKAALATFFQLCAEKNLLGRPDGLQDDDANFAINDETTLLRFLRARRHDPAAALQQYVEATHFRKDKQTLAIYDRIRVADFEAARGVVSISPPSSPPRLTRQCPKYPHWIGRRTKSGLPVCFAHVGNITKSSIQGWKDVRYLDPTPSDDPSSSSDAENPPLRSIDILQLAALMFDHLTRVAIPLCAAVDDRREKDTPLTGSVILADASTLTMMQGFDLRGFARDVSGLLSMCYPEIIDKIIICHCPAYMGAIWKIVKGWIDPVTATKLVFLTSGEVYPMLSEIIHDEDLPVQFGGKLEFEHGMLPDLDESLRRALGCDGLVPGPLKCVHDEQGRVKIVAVGCVDGQVRNEHVATLE</sequence>
<dbReference type="InterPro" id="IPR051026">
    <property type="entry name" value="PI/PC_transfer"/>
</dbReference>
<evidence type="ECO:0000259" key="2">
    <source>
        <dbReference type="PROSITE" id="PS50191"/>
    </source>
</evidence>
<dbReference type="InterPro" id="IPR036865">
    <property type="entry name" value="CRAL-TRIO_dom_sf"/>
</dbReference>
<dbReference type="Gene3D" id="1.10.8.20">
    <property type="entry name" value="N-terminal domain of phosphatidylinositol transfer protein sec14p"/>
    <property type="match status" value="1"/>
</dbReference>
<organism evidence="3 4">
    <name type="scientific">Aspergillus terreus (strain NIH 2624 / FGSC A1156)</name>
    <dbReference type="NCBI Taxonomy" id="341663"/>
    <lineage>
        <taxon>Eukaryota</taxon>
        <taxon>Fungi</taxon>
        <taxon>Dikarya</taxon>
        <taxon>Ascomycota</taxon>
        <taxon>Pezizomycotina</taxon>
        <taxon>Eurotiomycetes</taxon>
        <taxon>Eurotiomycetidae</taxon>
        <taxon>Eurotiales</taxon>
        <taxon>Aspergillaceae</taxon>
        <taxon>Aspergillus</taxon>
        <taxon>Aspergillus subgen. Circumdati</taxon>
    </lineage>
</organism>
<accession>Q0CAN6</accession>
<dbReference type="eggNOG" id="KOG1471">
    <property type="taxonomic scope" value="Eukaryota"/>
</dbReference>
<dbReference type="InterPro" id="IPR036273">
    <property type="entry name" value="CRAL/TRIO_N_dom_sf"/>
</dbReference>
<dbReference type="PANTHER" id="PTHR45657">
    <property type="entry name" value="CRAL-TRIO DOMAIN-CONTAINING PROTEIN YKL091C-RELATED"/>
    <property type="match status" value="1"/>
</dbReference>
<feature type="region of interest" description="Disordered" evidence="1">
    <location>
        <begin position="151"/>
        <end position="171"/>
    </location>
</feature>
<gene>
    <name evidence="3" type="ORF">ATEG_09248</name>
</gene>
<evidence type="ECO:0000313" key="4">
    <source>
        <dbReference type="Proteomes" id="UP000007963"/>
    </source>
</evidence>
<dbReference type="OrthoDB" id="30289at2759"/>
<evidence type="ECO:0000256" key="1">
    <source>
        <dbReference type="SAM" id="MobiDB-lite"/>
    </source>
</evidence>
<dbReference type="GeneID" id="4353722"/>
<dbReference type="RefSeq" id="XP_001217870.1">
    <property type="nucleotide sequence ID" value="XM_001217869.1"/>
</dbReference>
<dbReference type="PROSITE" id="PS50191">
    <property type="entry name" value="CRAL_TRIO"/>
    <property type="match status" value="1"/>
</dbReference>
<dbReference type="SUPFAM" id="SSF46938">
    <property type="entry name" value="CRAL/TRIO N-terminal domain"/>
    <property type="match status" value="1"/>
</dbReference>
<dbReference type="SMART" id="SM01100">
    <property type="entry name" value="CRAL_TRIO_N"/>
    <property type="match status" value="1"/>
</dbReference>
<dbReference type="Pfam" id="PF00650">
    <property type="entry name" value="CRAL_TRIO"/>
    <property type="match status" value="1"/>
</dbReference>
<evidence type="ECO:0000313" key="3">
    <source>
        <dbReference type="EMBL" id="EAU30385.1"/>
    </source>
</evidence>
<dbReference type="SUPFAM" id="SSF52087">
    <property type="entry name" value="CRAL/TRIO domain"/>
    <property type="match status" value="1"/>
</dbReference>
<dbReference type="STRING" id="341663.Q0CAN6"/>
<proteinExistence type="predicted"/>
<dbReference type="HOGENOM" id="CLU_014001_4_0_1"/>
<dbReference type="AlphaFoldDB" id="Q0CAN6"/>
<reference evidence="4" key="1">
    <citation type="submission" date="2005-09" db="EMBL/GenBank/DDBJ databases">
        <title>Annotation of the Aspergillus terreus NIH2624 genome.</title>
        <authorList>
            <person name="Birren B.W."/>
            <person name="Lander E.S."/>
            <person name="Galagan J.E."/>
            <person name="Nusbaum C."/>
            <person name="Devon K."/>
            <person name="Henn M."/>
            <person name="Ma L.-J."/>
            <person name="Jaffe D.B."/>
            <person name="Butler J."/>
            <person name="Alvarez P."/>
            <person name="Gnerre S."/>
            <person name="Grabherr M."/>
            <person name="Kleber M."/>
            <person name="Mauceli E.W."/>
            <person name="Brockman W."/>
            <person name="Rounsley S."/>
            <person name="Young S.K."/>
            <person name="LaButti K."/>
            <person name="Pushparaj V."/>
            <person name="DeCaprio D."/>
            <person name="Crawford M."/>
            <person name="Koehrsen M."/>
            <person name="Engels R."/>
            <person name="Montgomery P."/>
            <person name="Pearson M."/>
            <person name="Howarth C."/>
            <person name="Larson L."/>
            <person name="Luoma S."/>
            <person name="White J."/>
            <person name="Alvarado L."/>
            <person name="Kodira C.D."/>
            <person name="Zeng Q."/>
            <person name="Oleary S."/>
            <person name="Yandava C."/>
            <person name="Denning D.W."/>
            <person name="Nierman W.C."/>
            <person name="Milne T."/>
            <person name="Madden K."/>
        </authorList>
    </citation>
    <scope>NUCLEOTIDE SEQUENCE [LARGE SCALE GENOMIC DNA]</scope>
    <source>
        <strain evidence="4">NIH 2624 / FGSC A1156</strain>
    </source>
</reference>
<dbReference type="EMBL" id="CH476607">
    <property type="protein sequence ID" value="EAU30385.1"/>
    <property type="molecule type" value="Genomic_DNA"/>
</dbReference>
<feature type="compositionally biased region" description="Low complexity" evidence="1">
    <location>
        <begin position="155"/>
        <end position="167"/>
    </location>
</feature>
<dbReference type="VEuPathDB" id="FungiDB:ATEG_09248"/>
<dbReference type="PANTHER" id="PTHR45657:SF20">
    <property type="entry name" value="CRAL_TRIO DOMAIN PROTEIN (AFU_ORTHOLOGUE AFUA_5G00680)"/>
    <property type="match status" value="1"/>
</dbReference>
<dbReference type="Gene3D" id="3.40.525.10">
    <property type="entry name" value="CRAL-TRIO lipid binding domain"/>
    <property type="match status" value="1"/>
</dbReference>
<dbReference type="OMA" id="QFRREKD"/>
<dbReference type="CDD" id="cd00170">
    <property type="entry name" value="SEC14"/>
    <property type="match status" value="1"/>
</dbReference>
<dbReference type="Pfam" id="PF03765">
    <property type="entry name" value="CRAL_TRIO_N"/>
    <property type="match status" value="1"/>
</dbReference>
<dbReference type="InterPro" id="IPR011074">
    <property type="entry name" value="CRAL/TRIO_N_dom"/>
</dbReference>
<dbReference type="Proteomes" id="UP000007963">
    <property type="component" value="Unassembled WGS sequence"/>
</dbReference>
<feature type="domain" description="CRAL-TRIO" evidence="2">
    <location>
        <begin position="167"/>
        <end position="313"/>
    </location>
</feature>